<name>A0A0C9WVP2_9AGAR</name>
<feature type="region of interest" description="Disordered" evidence="1">
    <location>
        <begin position="1"/>
        <end position="46"/>
    </location>
</feature>
<dbReference type="HOGENOM" id="CLU_1759115_0_0_1"/>
<dbReference type="Proteomes" id="UP000054477">
    <property type="component" value="Unassembled WGS sequence"/>
</dbReference>
<feature type="compositionally biased region" description="Acidic residues" evidence="1">
    <location>
        <begin position="1"/>
        <end position="41"/>
    </location>
</feature>
<accession>A0A0C9WVP2</accession>
<proteinExistence type="predicted"/>
<keyword evidence="3" id="KW-1185">Reference proteome</keyword>
<dbReference type="STRING" id="1095629.A0A0C9WVP2"/>
<evidence type="ECO:0000256" key="1">
    <source>
        <dbReference type="SAM" id="MobiDB-lite"/>
    </source>
</evidence>
<reference evidence="3" key="2">
    <citation type="submission" date="2015-01" db="EMBL/GenBank/DDBJ databases">
        <title>Evolutionary Origins and Diversification of the Mycorrhizal Mutualists.</title>
        <authorList>
            <consortium name="DOE Joint Genome Institute"/>
            <consortium name="Mycorrhizal Genomics Consortium"/>
            <person name="Kohler A."/>
            <person name="Kuo A."/>
            <person name="Nagy L.G."/>
            <person name="Floudas D."/>
            <person name="Copeland A."/>
            <person name="Barry K.W."/>
            <person name="Cichocki N."/>
            <person name="Veneault-Fourrey C."/>
            <person name="LaButti K."/>
            <person name="Lindquist E.A."/>
            <person name="Lipzen A."/>
            <person name="Lundell T."/>
            <person name="Morin E."/>
            <person name="Murat C."/>
            <person name="Riley R."/>
            <person name="Ohm R."/>
            <person name="Sun H."/>
            <person name="Tunlid A."/>
            <person name="Henrissat B."/>
            <person name="Grigoriev I.V."/>
            <person name="Hibbett D.S."/>
            <person name="Martin F."/>
        </authorList>
    </citation>
    <scope>NUCLEOTIDE SEQUENCE [LARGE SCALE GENOMIC DNA]</scope>
    <source>
        <strain evidence="3">LaAM-08-1</strain>
    </source>
</reference>
<protein>
    <submittedName>
        <fullName evidence="2">Uncharacterized protein</fullName>
    </submittedName>
</protein>
<dbReference type="AlphaFoldDB" id="A0A0C9WVP2"/>
<evidence type="ECO:0000313" key="2">
    <source>
        <dbReference type="EMBL" id="KIJ92833.1"/>
    </source>
</evidence>
<reference evidence="2 3" key="1">
    <citation type="submission" date="2014-04" db="EMBL/GenBank/DDBJ databases">
        <authorList>
            <consortium name="DOE Joint Genome Institute"/>
            <person name="Kuo A."/>
            <person name="Kohler A."/>
            <person name="Nagy L.G."/>
            <person name="Floudas D."/>
            <person name="Copeland A."/>
            <person name="Barry K.W."/>
            <person name="Cichocki N."/>
            <person name="Veneault-Fourrey C."/>
            <person name="LaButti K."/>
            <person name="Lindquist E.A."/>
            <person name="Lipzen A."/>
            <person name="Lundell T."/>
            <person name="Morin E."/>
            <person name="Murat C."/>
            <person name="Sun H."/>
            <person name="Tunlid A."/>
            <person name="Henrissat B."/>
            <person name="Grigoriev I.V."/>
            <person name="Hibbett D.S."/>
            <person name="Martin F."/>
            <person name="Nordberg H.P."/>
            <person name="Cantor M.N."/>
            <person name="Hua S.X."/>
        </authorList>
    </citation>
    <scope>NUCLEOTIDE SEQUENCE [LARGE SCALE GENOMIC DNA]</scope>
    <source>
        <strain evidence="2 3">LaAM-08-1</strain>
    </source>
</reference>
<dbReference type="OrthoDB" id="9991317at2759"/>
<evidence type="ECO:0000313" key="3">
    <source>
        <dbReference type="Proteomes" id="UP000054477"/>
    </source>
</evidence>
<gene>
    <name evidence="2" type="ORF">K443DRAFT_420333</name>
</gene>
<organism evidence="2 3">
    <name type="scientific">Laccaria amethystina LaAM-08-1</name>
    <dbReference type="NCBI Taxonomy" id="1095629"/>
    <lineage>
        <taxon>Eukaryota</taxon>
        <taxon>Fungi</taxon>
        <taxon>Dikarya</taxon>
        <taxon>Basidiomycota</taxon>
        <taxon>Agaricomycotina</taxon>
        <taxon>Agaricomycetes</taxon>
        <taxon>Agaricomycetidae</taxon>
        <taxon>Agaricales</taxon>
        <taxon>Agaricineae</taxon>
        <taxon>Hydnangiaceae</taxon>
        <taxon>Laccaria</taxon>
    </lineage>
</organism>
<dbReference type="EMBL" id="KN838881">
    <property type="protein sequence ID" value="KIJ92833.1"/>
    <property type="molecule type" value="Genomic_DNA"/>
</dbReference>
<sequence>MDVDEDFVEGLSDENSDGLEQSSEEDAEGEEDEENEDDAPNPEEMYAEKRLKEISSGHFSITHHSADQNNLSHLVQSIRLRDMALNSGASGSGLTMDWDFSIEEKEAEFCDDLREATGMGQKRKWKGRTMGPLLSQQVRSLIGDGNQA</sequence>